<name>A0A2V1KA83_9ACTO</name>
<accession>A0A2V1KA83</accession>
<dbReference type="PANTHER" id="PTHR30632">
    <property type="entry name" value="MOLYBDATE-BINDING PERIPLASMIC PROTEIN"/>
    <property type="match status" value="1"/>
</dbReference>
<dbReference type="PANTHER" id="PTHR30632:SF0">
    <property type="entry name" value="SULFATE-BINDING PROTEIN"/>
    <property type="match status" value="1"/>
</dbReference>
<gene>
    <name evidence="6" type="primary">modA</name>
    <name evidence="6" type="ORF">DD236_02135</name>
</gene>
<dbReference type="RefSeq" id="WP_109092719.1">
    <property type="nucleotide sequence ID" value="NZ_QETB01000001.1"/>
</dbReference>
<feature type="binding site" evidence="4">
    <location>
        <position position="183"/>
    </location>
    <ligand>
        <name>molybdate</name>
        <dbReference type="ChEBI" id="CHEBI:36264"/>
    </ligand>
</feature>
<dbReference type="NCBIfam" id="TIGR01256">
    <property type="entry name" value="modA"/>
    <property type="match status" value="1"/>
</dbReference>
<dbReference type="GO" id="GO:0015689">
    <property type="term" value="P:molybdate ion transport"/>
    <property type="evidence" value="ECO:0007669"/>
    <property type="project" value="InterPro"/>
</dbReference>
<evidence type="ECO:0000256" key="2">
    <source>
        <dbReference type="ARBA" id="ARBA00022723"/>
    </source>
</evidence>
<dbReference type="InterPro" id="IPR050682">
    <property type="entry name" value="ModA/WtpA"/>
</dbReference>
<dbReference type="GO" id="GO:0046872">
    <property type="term" value="F:metal ion binding"/>
    <property type="evidence" value="ECO:0007669"/>
    <property type="project" value="UniProtKB-KW"/>
</dbReference>
<feature type="binding site" evidence="4">
    <location>
        <position position="81"/>
    </location>
    <ligand>
        <name>molybdate</name>
        <dbReference type="ChEBI" id="CHEBI:36264"/>
    </ligand>
</feature>
<protein>
    <submittedName>
        <fullName evidence="6">Molybdate ABC transporter substrate-binding protein</fullName>
    </submittedName>
</protein>
<sequence>MRNIKKAAAGALVLSASLLLAACGGDSSDDAASAASGSGSESLGTITVFAAASLVDVLPQIDHQLSEEYPETEVNYNFDGSSGLVDQLAGGARADLLLTANAKTMTDAEDQDLVEASQSFTSNTLVMVVPSGNPGEVTGLDDGSLDGKKLVVCAEEVPCGSATVQLEEVNDLELSPVSEEQSVTDVLGKVTSGEADAGLVYTTDAEGAGDAVETIEVPGADEIVNDYRIAVVKDAENATGGETFMDLILSDEGQKVLQDFGFGAPLS</sequence>
<dbReference type="Proteomes" id="UP000245283">
    <property type="component" value="Unassembled WGS sequence"/>
</dbReference>
<feature type="binding site" evidence="4">
    <location>
        <position position="201"/>
    </location>
    <ligand>
        <name>molybdate</name>
        <dbReference type="ChEBI" id="CHEBI:36264"/>
    </ligand>
</feature>
<evidence type="ECO:0000256" key="5">
    <source>
        <dbReference type="SAM" id="SignalP"/>
    </source>
</evidence>
<keyword evidence="2 4" id="KW-0479">Metal-binding</keyword>
<evidence type="ECO:0000256" key="3">
    <source>
        <dbReference type="ARBA" id="ARBA00022729"/>
    </source>
</evidence>
<feature type="binding site" evidence="4">
    <location>
        <position position="53"/>
    </location>
    <ligand>
        <name>molybdate</name>
        <dbReference type="ChEBI" id="CHEBI:36264"/>
    </ligand>
</feature>
<keyword evidence="7" id="KW-1185">Reference proteome</keyword>
<comment type="caution">
    <text evidence="6">The sequence shown here is derived from an EMBL/GenBank/DDBJ whole genome shotgun (WGS) entry which is preliminary data.</text>
</comment>
<dbReference type="OrthoDB" id="9785015at2"/>
<dbReference type="EMBL" id="QETB01000001">
    <property type="protein sequence ID" value="PWF27220.1"/>
    <property type="molecule type" value="Genomic_DNA"/>
</dbReference>
<feature type="signal peptide" evidence="5">
    <location>
        <begin position="1"/>
        <end position="21"/>
    </location>
</feature>
<dbReference type="InterPro" id="IPR005950">
    <property type="entry name" value="ModA"/>
</dbReference>
<dbReference type="PIRSF" id="PIRSF004846">
    <property type="entry name" value="ModA"/>
    <property type="match status" value="1"/>
</dbReference>
<reference evidence="7" key="1">
    <citation type="submission" date="2018-05" db="EMBL/GenBank/DDBJ databases">
        <authorList>
            <person name="Li Y."/>
        </authorList>
    </citation>
    <scope>NUCLEOTIDE SEQUENCE [LARGE SCALE GENOMIC DNA]</scope>
    <source>
        <strain evidence="7">sk1b4</strain>
    </source>
</reference>
<comment type="similarity">
    <text evidence="1">Belongs to the bacterial solute-binding protein ModA family.</text>
</comment>
<keyword evidence="4" id="KW-0500">Molybdenum</keyword>
<dbReference type="Pfam" id="PF13531">
    <property type="entry name" value="SBP_bac_11"/>
    <property type="match status" value="1"/>
</dbReference>
<feature type="chain" id="PRO_5039026597" evidence="5">
    <location>
        <begin position="22"/>
        <end position="267"/>
    </location>
</feature>
<evidence type="ECO:0000313" key="7">
    <source>
        <dbReference type="Proteomes" id="UP000245283"/>
    </source>
</evidence>
<dbReference type="AlphaFoldDB" id="A0A2V1KA83"/>
<evidence type="ECO:0000313" key="6">
    <source>
        <dbReference type="EMBL" id="PWF27220.1"/>
    </source>
</evidence>
<dbReference type="Gene3D" id="3.40.190.10">
    <property type="entry name" value="Periplasmic binding protein-like II"/>
    <property type="match status" value="2"/>
</dbReference>
<dbReference type="GO" id="GO:0030973">
    <property type="term" value="F:molybdate ion binding"/>
    <property type="evidence" value="ECO:0007669"/>
    <property type="project" value="TreeGrafter"/>
</dbReference>
<dbReference type="PROSITE" id="PS51257">
    <property type="entry name" value="PROKAR_LIPOPROTEIN"/>
    <property type="match status" value="1"/>
</dbReference>
<evidence type="ECO:0000256" key="4">
    <source>
        <dbReference type="PIRSR" id="PIRSR004846-1"/>
    </source>
</evidence>
<dbReference type="SUPFAM" id="SSF53850">
    <property type="entry name" value="Periplasmic binding protein-like II"/>
    <property type="match status" value="1"/>
</dbReference>
<organism evidence="6 7">
    <name type="scientific">Ancrocorticia populi</name>
    <dbReference type="NCBI Taxonomy" id="2175228"/>
    <lineage>
        <taxon>Bacteria</taxon>
        <taxon>Bacillati</taxon>
        <taxon>Actinomycetota</taxon>
        <taxon>Actinomycetes</taxon>
        <taxon>Actinomycetales</taxon>
        <taxon>Actinomycetaceae</taxon>
        <taxon>Ancrocorticia</taxon>
    </lineage>
</organism>
<keyword evidence="3 5" id="KW-0732">Signal</keyword>
<evidence type="ECO:0000256" key="1">
    <source>
        <dbReference type="ARBA" id="ARBA00009175"/>
    </source>
</evidence>
<proteinExistence type="inferred from homology"/>